<comment type="caution">
    <text evidence="1">The sequence shown here is derived from an EMBL/GenBank/DDBJ whole genome shotgun (WGS) entry which is preliminary data.</text>
</comment>
<dbReference type="EMBL" id="JAYWIO010000071">
    <property type="protein sequence ID" value="KAK7234136.1"/>
    <property type="molecule type" value="Genomic_DNA"/>
</dbReference>
<organism evidence="1 2">
    <name type="scientific">Crotalaria pallida</name>
    <name type="common">Smooth rattlebox</name>
    <name type="synonym">Crotalaria striata</name>
    <dbReference type="NCBI Taxonomy" id="3830"/>
    <lineage>
        <taxon>Eukaryota</taxon>
        <taxon>Viridiplantae</taxon>
        <taxon>Streptophyta</taxon>
        <taxon>Embryophyta</taxon>
        <taxon>Tracheophyta</taxon>
        <taxon>Spermatophyta</taxon>
        <taxon>Magnoliopsida</taxon>
        <taxon>eudicotyledons</taxon>
        <taxon>Gunneridae</taxon>
        <taxon>Pentapetalae</taxon>
        <taxon>rosids</taxon>
        <taxon>fabids</taxon>
        <taxon>Fabales</taxon>
        <taxon>Fabaceae</taxon>
        <taxon>Papilionoideae</taxon>
        <taxon>50 kb inversion clade</taxon>
        <taxon>genistoids sensu lato</taxon>
        <taxon>core genistoids</taxon>
        <taxon>Crotalarieae</taxon>
        <taxon>Crotalaria</taxon>
    </lineage>
</organism>
<dbReference type="AlphaFoldDB" id="A0AAN9HKB7"/>
<gene>
    <name evidence="1" type="ORF">RIF29_47161</name>
</gene>
<keyword evidence="2" id="KW-1185">Reference proteome</keyword>
<reference evidence="1 2" key="1">
    <citation type="submission" date="2024-01" db="EMBL/GenBank/DDBJ databases">
        <title>The genomes of 5 underutilized Papilionoideae crops provide insights into root nodulation and disease resistanc.</title>
        <authorList>
            <person name="Yuan L."/>
        </authorList>
    </citation>
    <scope>NUCLEOTIDE SEQUENCE [LARGE SCALE GENOMIC DNA]</scope>
    <source>
        <strain evidence="1">ZHUSHIDOU_FW_LH</strain>
        <tissue evidence="1">Leaf</tissue>
    </source>
</reference>
<evidence type="ECO:0000313" key="1">
    <source>
        <dbReference type="EMBL" id="KAK7234136.1"/>
    </source>
</evidence>
<protein>
    <submittedName>
        <fullName evidence="1">Uncharacterized protein</fullName>
    </submittedName>
</protein>
<accession>A0AAN9HKB7</accession>
<dbReference type="Proteomes" id="UP001372338">
    <property type="component" value="Unassembled WGS sequence"/>
</dbReference>
<evidence type="ECO:0000313" key="2">
    <source>
        <dbReference type="Proteomes" id="UP001372338"/>
    </source>
</evidence>
<sequence length="166" mass="18513">MQPSLTVGRDKCGFLLAMVISNSVRANSMVQKGYEDCMLSFTHSSLKNSKKERHLQLARAVPYTGEFRHSLYASQLSPIELGLAPNVAKEISLSFFFNSCLSLVIGWCATMSFWDCTISCPKRQSYTEGEGPMVTSRRFVYPGTVHSCSIPKSRMLVEAKLLRSLS</sequence>
<proteinExistence type="predicted"/>
<name>A0AAN9HKB7_CROPI</name>